<reference evidence="1 2" key="1">
    <citation type="submission" date="2021-01" db="EMBL/GenBank/DDBJ databases">
        <title>Genomic Encyclopedia of Type Strains, Phase IV (KMG-IV): sequencing the most valuable type-strain genomes for metagenomic binning, comparative biology and taxonomic classification.</title>
        <authorList>
            <person name="Goeker M."/>
        </authorList>
    </citation>
    <scope>NUCLEOTIDE SEQUENCE [LARGE SCALE GENOMIC DNA]</scope>
    <source>
        <strain evidence="1 2">DSM 25879</strain>
    </source>
</reference>
<proteinExistence type="predicted"/>
<accession>A0ABS2P1H9</accession>
<sequence>MAMCPLCNGFDSYETRCASCGSLMLDGGKATDFLDDYSAYMDIDVLKLVDGDLNSLAENICLHMFSCPLCQQDQMVVVKE</sequence>
<gene>
    <name evidence="1" type="ORF">JOC95_002652</name>
</gene>
<evidence type="ECO:0000313" key="1">
    <source>
        <dbReference type="EMBL" id="MBM7620797.1"/>
    </source>
</evidence>
<evidence type="ECO:0000313" key="2">
    <source>
        <dbReference type="Proteomes" id="UP000737402"/>
    </source>
</evidence>
<name>A0ABS2P1H9_9BACI</name>
<protein>
    <submittedName>
        <fullName evidence="1">Uncharacterized protein</fullName>
    </submittedName>
</protein>
<keyword evidence="2" id="KW-1185">Reference proteome</keyword>
<dbReference type="Proteomes" id="UP000737402">
    <property type="component" value="Unassembled WGS sequence"/>
</dbReference>
<organism evidence="1 2">
    <name type="scientific">Sutcliffiella tianshenii</name>
    <dbReference type="NCBI Taxonomy" id="1463404"/>
    <lineage>
        <taxon>Bacteria</taxon>
        <taxon>Bacillati</taxon>
        <taxon>Bacillota</taxon>
        <taxon>Bacilli</taxon>
        <taxon>Bacillales</taxon>
        <taxon>Bacillaceae</taxon>
        <taxon>Sutcliffiella</taxon>
    </lineage>
</organism>
<dbReference type="RefSeq" id="WP_204416852.1">
    <property type="nucleotide sequence ID" value="NZ_JAFBED010000005.1"/>
</dbReference>
<dbReference type="EMBL" id="JAFBED010000005">
    <property type="protein sequence ID" value="MBM7620797.1"/>
    <property type="molecule type" value="Genomic_DNA"/>
</dbReference>
<comment type="caution">
    <text evidence="1">The sequence shown here is derived from an EMBL/GenBank/DDBJ whole genome shotgun (WGS) entry which is preliminary data.</text>
</comment>